<feature type="transmembrane region" description="Helical" evidence="1">
    <location>
        <begin position="150"/>
        <end position="172"/>
    </location>
</feature>
<dbReference type="InterPro" id="IPR000326">
    <property type="entry name" value="PAP2/HPO"/>
</dbReference>
<dbReference type="AlphaFoldDB" id="A0A9Y1BMH7"/>
<dbReference type="GO" id="GO:0042392">
    <property type="term" value="F:sphingosine-1-phosphate phosphatase activity"/>
    <property type="evidence" value="ECO:0007669"/>
    <property type="project" value="TreeGrafter"/>
</dbReference>
<dbReference type="Proteomes" id="UP001201020">
    <property type="component" value="Chromosome"/>
</dbReference>
<sequence>MPKNKFVQTLLKYDEKISKKVAIKLKSIQKILGFISLSGNSQPWIILSAVFFIFNDFFTRIQNLSQIIAVLFSASIVGIVKIIVKRERPNHLMVEEYIAKVDYYSFPSGHSTRAIAFSIMITYYYPAYGWIFILWGLIIAFTRIALDLHYFFDVIAGIILGIIGGVIGIFVYQKLVIVLSDYSFFT</sequence>
<evidence type="ECO:0000256" key="1">
    <source>
        <dbReference type="SAM" id="Phobius"/>
    </source>
</evidence>
<gene>
    <name evidence="3" type="ORF">K9W45_03445</name>
</gene>
<dbReference type="Gene3D" id="1.20.144.10">
    <property type="entry name" value="Phosphatidic acid phosphatase type 2/haloperoxidase"/>
    <property type="match status" value="1"/>
</dbReference>
<accession>A0A9Y1BMH7</accession>
<organism evidence="3">
    <name type="scientific">Candidatus Heimdallarchaeum aukensis</name>
    <dbReference type="NCBI Taxonomy" id="2876573"/>
    <lineage>
        <taxon>Archaea</taxon>
        <taxon>Promethearchaeati</taxon>
        <taxon>Candidatus Heimdallarchaeota</taxon>
        <taxon>Candidatus Heimdallarchaeia (ex Rinke et al. 2021) (nom. nud.)</taxon>
        <taxon>Candidatus Heimdallarchaeales</taxon>
        <taxon>Candidatus Heimdallarchaeaceae</taxon>
        <taxon>Candidatus Heimdallarchaeum</taxon>
    </lineage>
</organism>
<keyword evidence="1" id="KW-1133">Transmembrane helix</keyword>
<dbReference type="PANTHER" id="PTHR14969:SF13">
    <property type="entry name" value="AT30094P"/>
    <property type="match status" value="1"/>
</dbReference>
<feature type="transmembrane region" description="Helical" evidence="1">
    <location>
        <begin position="123"/>
        <end position="144"/>
    </location>
</feature>
<evidence type="ECO:0000313" key="3">
    <source>
        <dbReference type="EMBL" id="UJG41526.1"/>
    </source>
</evidence>
<feature type="transmembrane region" description="Helical" evidence="1">
    <location>
        <begin position="31"/>
        <end position="54"/>
    </location>
</feature>
<reference evidence="3" key="1">
    <citation type="journal article" date="2022" name="Nat. Microbiol.">
        <title>Unique mobile elements and scalable gene flow at the prokaryote-eukaryote boundary revealed by circularized Asgard archaea genomes.</title>
        <authorList>
            <person name="Wu F."/>
            <person name="Speth D.R."/>
            <person name="Philosof A."/>
            <person name="Cremiere A."/>
            <person name="Narayanan A."/>
            <person name="Barco R.A."/>
            <person name="Connon S.A."/>
            <person name="Amend J.P."/>
            <person name="Antoshechkin I.A."/>
            <person name="Orphan V.J."/>
        </authorList>
    </citation>
    <scope>NUCLEOTIDE SEQUENCE</scope>
    <source>
        <strain evidence="3">PM71</strain>
    </source>
</reference>
<feature type="transmembrane region" description="Helical" evidence="1">
    <location>
        <begin position="66"/>
        <end position="84"/>
    </location>
</feature>
<dbReference type="InterPro" id="IPR036938">
    <property type="entry name" value="PAP2/HPO_sf"/>
</dbReference>
<dbReference type="EMBL" id="CP084166">
    <property type="protein sequence ID" value="UJG41526.1"/>
    <property type="molecule type" value="Genomic_DNA"/>
</dbReference>
<dbReference type="Pfam" id="PF01569">
    <property type="entry name" value="PAP2"/>
    <property type="match status" value="1"/>
</dbReference>
<name>A0A9Y1BMH7_9ARCH</name>
<keyword evidence="1" id="KW-0472">Membrane</keyword>
<dbReference type="SUPFAM" id="SSF48317">
    <property type="entry name" value="Acid phosphatase/Vanadium-dependent haloperoxidase"/>
    <property type="match status" value="1"/>
</dbReference>
<keyword evidence="1" id="KW-0812">Transmembrane</keyword>
<dbReference type="SMART" id="SM00014">
    <property type="entry name" value="acidPPc"/>
    <property type="match status" value="1"/>
</dbReference>
<feature type="domain" description="Phosphatidic acid phosphatase type 2/haloperoxidase" evidence="2">
    <location>
        <begin position="63"/>
        <end position="169"/>
    </location>
</feature>
<dbReference type="PANTHER" id="PTHR14969">
    <property type="entry name" value="SPHINGOSINE-1-PHOSPHATE PHOSPHOHYDROLASE"/>
    <property type="match status" value="1"/>
</dbReference>
<evidence type="ECO:0000259" key="2">
    <source>
        <dbReference type="SMART" id="SM00014"/>
    </source>
</evidence>
<proteinExistence type="predicted"/>
<protein>
    <submittedName>
        <fullName evidence="3">Phosphatase PAP2 family protein</fullName>
    </submittedName>
</protein>